<name>A0A9N9DNX9_9GLOM</name>
<comment type="caution">
    <text evidence="3">The sequence shown here is derived from an EMBL/GenBank/DDBJ whole genome shotgun (WGS) entry which is preliminary data.</text>
</comment>
<feature type="compositionally biased region" description="Low complexity" evidence="1">
    <location>
        <begin position="215"/>
        <end position="228"/>
    </location>
</feature>
<dbReference type="PROSITE" id="PS50011">
    <property type="entry name" value="PROTEIN_KINASE_DOM"/>
    <property type="match status" value="1"/>
</dbReference>
<evidence type="ECO:0000313" key="3">
    <source>
        <dbReference type="EMBL" id="CAG8646993.1"/>
    </source>
</evidence>
<dbReference type="Gene3D" id="1.10.510.10">
    <property type="entry name" value="Transferase(Phosphotransferase) domain 1"/>
    <property type="match status" value="1"/>
</dbReference>
<dbReference type="PROSITE" id="PS00109">
    <property type="entry name" value="PROTEIN_KINASE_TYR"/>
    <property type="match status" value="1"/>
</dbReference>
<dbReference type="AlphaFoldDB" id="A0A9N9DNX9"/>
<protein>
    <submittedName>
        <fullName evidence="3">12081_t:CDS:1</fullName>
    </submittedName>
</protein>
<dbReference type="Proteomes" id="UP000789396">
    <property type="component" value="Unassembled WGS sequence"/>
</dbReference>
<dbReference type="SUPFAM" id="SSF56112">
    <property type="entry name" value="Protein kinase-like (PK-like)"/>
    <property type="match status" value="1"/>
</dbReference>
<proteinExistence type="predicted"/>
<dbReference type="InterPro" id="IPR011009">
    <property type="entry name" value="Kinase-like_dom_sf"/>
</dbReference>
<dbReference type="PANTHER" id="PTHR37171">
    <property type="entry name" value="SERINE/THREONINE-PROTEIN KINASE YRZF-RELATED"/>
    <property type="match status" value="1"/>
</dbReference>
<dbReference type="InterPro" id="IPR052396">
    <property type="entry name" value="Meiotic_Drive_Suppr_Kinase"/>
</dbReference>
<dbReference type="GO" id="GO:0005524">
    <property type="term" value="F:ATP binding"/>
    <property type="evidence" value="ECO:0007669"/>
    <property type="project" value="InterPro"/>
</dbReference>
<accession>A0A9N9DNX9</accession>
<feature type="non-terminal residue" evidence="3">
    <location>
        <position position="1"/>
    </location>
</feature>
<gene>
    <name evidence="3" type="ORF">RFULGI_LOCUS8289</name>
</gene>
<dbReference type="EMBL" id="CAJVPZ010013220">
    <property type="protein sequence ID" value="CAG8646993.1"/>
    <property type="molecule type" value="Genomic_DNA"/>
</dbReference>
<feature type="domain" description="Protein kinase" evidence="2">
    <location>
        <begin position="279"/>
        <end position="459"/>
    </location>
</feature>
<keyword evidence="4" id="KW-1185">Reference proteome</keyword>
<evidence type="ECO:0000259" key="2">
    <source>
        <dbReference type="PROSITE" id="PS50011"/>
    </source>
</evidence>
<dbReference type="GO" id="GO:0004672">
    <property type="term" value="F:protein kinase activity"/>
    <property type="evidence" value="ECO:0007669"/>
    <property type="project" value="InterPro"/>
</dbReference>
<evidence type="ECO:0000256" key="1">
    <source>
        <dbReference type="SAM" id="MobiDB-lite"/>
    </source>
</evidence>
<dbReference type="InterPro" id="IPR000719">
    <property type="entry name" value="Prot_kinase_dom"/>
</dbReference>
<dbReference type="PANTHER" id="PTHR37171:SF1">
    <property type="entry name" value="SERINE_THREONINE-PROTEIN KINASE YRZF-RELATED"/>
    <property type="match status" value="1"/>
</dbReference>
<feature type="region of interest" description="Disordered" evidence="1">
    <location>
        <begin position="202"/>
        <end position="245"/>
    </location>
</feature>
<organism evidence="3 4">
    <name type="scientific">Racocetra fulgida</name>
    <dbReference type="NCBI Taxonomy" id="60492"/>
    <lineage>
        <taxon>Eukaryota</taxon>
        <taxon>Fungi</taxon>
        <taxon>Fungi incertae sedis</taxon>
        <taxon>Mucoromycota</taxon>
        <taxon>Glomeromycotina</taxon>
        <taxon>Glomeromycetes</taxon>
        <taxon>Diversisporales</taxon>
        <taxon>Gigasporaceae</taxon>
        <taxon>Racocetra</taxon>
    </lineage>
</organism>
<dbReference type="InterPro" id="IPR008266">
    <property type="entry name" value="Tyr_kinase_AS"/>
</dbReference>
<sequence>LLTEEELFRVVIPIPELLQIKTTTTTQAATRKIPNIPVLKWKNFLSNAHNSSTTLDTNNRKFSKPNVDDLNGILSAEDSAVDMFLKTMDAINNKRLILLQKPECWCKPYMFKEIKGRPDAIRCSADDRNLLKNPKASQILSIVEIKPEQLMKTLIGHGTELFEEYNTALTMNDNETKYKKIIRIVRQVFGYMAVNDLRYDPFTHSSPPNTEDNSDNLGLSGENNNDNNNHSKKDDDQTSGSKKGGIFKRTMGVITRSKEKVISDDELLKNMKNYKRYQISFGDLLGGGRSGSIFKVKFYEEIGVLKMVDLYKNEHLVTELLNEIKIYLGPLMDIQEIFISKLLKYGVLHEAFAFIFISFAGKSFAELENDVTLEEKKLAISGLQMIHERGVKHGDIRLENIMINRDELTDLYLINFWNVAKVKNEIYKNIKHKWAPLTLLQLRKFRQILKLSCLLIKLI</sequence>
<dbReference type="OrthoDB" id="10020333at2759"/>
<reference evidence="3" key="1">
    <citation type="submission" date="2021-06" db="EMBL/GenBank/DDBJ databases">
        <authorList>
            <person name="Kallberg Y."/>
            <person name="Tangrot J."/>
            <person name="Rosling A."/>
        </authorList>
    </citation>
    <scope>NUCLEOTIDE SEQUENCE</scope>
    <source>
        <strain evidence="3">IN212</strain>
    </source>
</reference>
<evidence type="ECO:0000313" key="4">
    <source>
        <dbReference type="Proteomes" id="UP000789396"/>
    </source>
</evidence>